<dbReference type="EMBL" id="CP002475">
    <property type="protein sequence ID" value="ADW07200.1"/>
    <property type="molecule type" value="Genomic_DNA"/>
</dbReference>
<keyword evidence="3" id="KW-0472">Membrane</keyword>
<feature type="transmembrane region" description="Helical" evidence="3">
    <location>
        <begin position="99"/>
        <end position="119"/>
    </location>
</feature>
<dbReference type="FunFam" id="3.60.40.10:FF:000058">
    <property type="entry name" value="Stage II sporulation protein E"/>
    <property type="match status" value="1"/>
</dbReference>
<dbReference type="AlphaFoldDB" id="A0A8D4BJ19"/>
<dbReference type="GO" id="GO:0016791">
    <property type="term" value="F:phosphatase activity"/>
    <property type="evidence" value="ECO:0007669"/>
    <property type="project" value="TreeGrafter"/>
</dbReference>
<evidence type="ECO:0000313" key="6">
    <source>
        <dbReference type="Proteomes" id="UP000002066"/>
    </source>
</evidence>
<evidence type="ECO:0000256" key="2">
    <source>
        <dbReference type="SAM" id="MobiDB-lite"/>
    </source>
</evidence>
<dbReference type="InterPro" id="IPR052016">
    <property type="entry name" value="Bact_Sigma-Reg"/>
</dbReference>
<protein>
    <submittedName>
        <fullName evidence="5">Protein serine/threonine phosphatase</fullName>
    </submittedName>
</protein>
<evidence type="ECO:0000259" key="4">
    <source>
        <dbReference type="SMART" id="SM00331"/>
    </source>
</evidence>
<dbReference type="SMART" id="SM00331">
    <property type="entry name" value="PP2C_SIG"/>
    <property type="match status" value="1"/>
</dbReference>
<feature type="transmembrane region" description="Helical" evidence="3">
    <location>
        <begin position="29"/>
        <end position="46"/>
    </location>
</feature>
<keyword evidence="3" id="KW-1133">Transmembrane helix</keyword>
<evidence type="ECO:0000313" key="5">
    <source>
        <dbReference type="EMBL" id="ADW07200.1"/>
    </source>
</evidence>
<proteinExistence type="predicted"/>
<dbReference type="Proteomes" id="UP000002066">
    <property type="component" value="Chromosome"/>
</dbReference>
<name>A0A8D4BJ19_STRFA</name>
<dbReference type="Gene3D" id="3.60.40.10">
    <property type="entry name" value="PPM-type phosphatase domain"/>
    <property type="match status" value="1"/>
</dbReference>
<evidence type="ECO:0000256" key="1">
    <source>
        <dbReference type="ARBA" id="ARBA00022801"/>
    </source>
</evidence>
<dbReference type="PANTHER" id="PTHR43156">
    <property type="entry name" value="STAGE II SPORULATION PROTEIN E-RELATED"/>
    <property type="match status" value="1"/>
</dbReference>
<gene>
    <name evidence="5" type="ordered locus">Sfla_5811</name>
</gene>
<sequence length="401" mass="42281">MCRTAVGPGDAEDGAGGQRGGVSQLLRTRWIPVGLIVLAVVVDLVTPHDVTSAPLLMAAPVAAAPLLGVRGIIVTGLVSMIVHAFLARVDGTFGWRAGIANQLTLAALTALAVLIHRTLRRQDDSARRARHVAAVAQRAVLPRPPSRLGDLHIEARYVPAESEALIGGDLYVVQSTPYGIRVMVGDVRGKGLGAVSAVSADLGAFRYAADESEDLPQLVNRLERALLREGGRRGGQQQEEGFTTALIAEFSQDLETVRLVNRGHPPPVLMDAQGRATLLEASEEAPPLGMSDLGAWSSPVDSFPFPAGSTLLCYTDGITESRDATGRFYDPVARLPLVFVRRARGGRASPGQLLDMLIHDVRRHVGGRPQDDQAVLALHRAPAGSGPVLRDGGTAPAASPG</sequence>
<feature type="transmembrane region" description="Helical" evidence="3">
    <location>
        <begin position="67"/>
        <end position="87"/>
    </location>
</feature>
<evidence type="ECO:0000256" key="3">
    <source>
        <dbReference type="SAM" id="Phobius"/>
    </source>
</evidence>
<organism evidence="5 6">
    <name type="scientific">Streptomyces pratensis (strain ATCC 33331 / IAF-45CD)</name>
    <dbReference type="NCBI Taxonomy" id="591167"/>
    <lineage>
        <taxon>Bacteria</taxon>
        <taxon>Bacillati</taxon>
        <taxon>Actinomycetota</taxon>
        <taxon>Actinomycetes</taxon>
        <taxon>Kitasatosporales</taxon>
        <taxon>Streptomycetaceae</taxon>
        <taxon>Streptomyces</taxon>
    </lineage>
</organism>
<dbReference type="Pfam" id="PF07228">
    <property type="entry name" value="SpoIIE"/>
    <property type="match status" value="1"/>
</dbReference>
<reference evidence="5 6" key="1">
    <citation type="submission" date="2011-01" db="EMBL/GenBank/DDBJ databases">
        <title>Complete sequence of chromosome of Streptomyces flavogriseus ATCC 33331.</title>
        <authorList>
            <consortium name="US DOE Joint Genome Institute"/>
            <person name="Lucas S."/>
            <person name="Copeland A."/>
            <person name="Lapidus A."/>
            <person name="Cheng J.-F."/>
            <person name="Goodwin L."/>
            <person name="Pitluck S."/>
            <person name="Davenport K."/>
            <person name="Detter J.C."/>
            <person name="Han C."/>
            <person name="Tapia R."/>
            <person name="Land M."/>
            <person name="Hauser L."/>
            <person name="Kyrpides N."/>
            <person name="Ivanova N."/>
            <person name="Ovchinnikova G."/>
            <person name="Pagani I."/>
            <person name="Brumm P."/>
            <person name="Mead D."/>
            <person name="Woyke T."/>
        </authorList>
    </citation>
    <scope>NUCLEOTIDE SEQUENCE [LARGE SCALE GENOMIC DNA]</scope>
    <source>
        <strain evidence="6">ATCC 33331 / IAF-45CD</strain>
    </source>
</reference>
<dbReference type="KEGG" id="sfa:Sfla_5811"/>
<dbReference type="InterPro" id="IPR036457">
    <property type="entry name" value="PPM-type-like_dom_sf"/>
</dbReference>
<feature type="region of interest" description="Disordered" evidence="2">
    <location>
        <begin position="381"/>
        <end position="401"/>
    </location>
</feature>
<accession>A0A8D4BJ19</accession>
<keyword evidence="1" id="KW-0378">Hydrolase</keyword>
<keyword evidence="3" id="KW-0812">Transmembrane</keyword>
<dbReference type="PANTHER" id="PTHR43156:SF2">
    <property type="entry name" value="STAGE II SPORULATION PROTEIN E"/>
    <property type="match status" value="1"/>
</dbReference>
<feature type="domain" description="PPM-type phosphatase" evidence="4">
    <location>
        <begin position="151"/>
        <end position="380"/>
    </location>
</feature>
<dbReference type="InterPro" id="IPR001932">
    <property type="entry name" value="PPM-type_phosphatase-like_dom"/>
</dbReference>